<dbReference type="PANTHER" id="PTHR47331:SF1">
    <property type="entry name" value="GAG-LIKE PROTEIN"/>
    <property type="match status" value="1"/>
</dbReference>
<name>A0A074ZW46_OPIVI</name>
<dbReference type="RefSeq" id="XP_009176832.1">
    <property type="nucleotide sequence ID" value="XM_009178568.1"/>
</dbReference>
<evidence type="ECO:0000256" key="1">
    <source>
        <dbReference type="SAM" id="MobiDB-lite"/>
    </source>
</evidence>
<accession>A0A074ZW46</accession>
<gene>
    <name evidence="2" type="ORF">T265_11803</name>
</gene>
<dbReference type="PANTHER" id="PTHR47331">
    <property type="entry name" value="PHD-TYPE DOMAIN-CONTAINING PROTEIN"/>
    <property type="match status" value="1"/>
</dbReference>
<dbReference type="KEGG" id="ovi:T265_11803"/>
<dbReference type="AlphaFoldDB" id="A0A074ZW46"/>
<dbReference type="CTD" id="20325971"/>
<reference evidence="2 3" key="1">
    <citation type="submission" date="2013-11" db="EMBL/GenBank/DDBJ databases">
        <title>Opisthorchis viverrini - life in the bile duct.</title>
        <authorList>
            <person name="Young N.D."/>
            <person name="Nagarajan N."/>
            <person name="Lin S.J."/>
            <person name="Korhonen P.K."/>
            <person name="Jex A.R."/>
            <person name="Hall R.S."/>
            <person name="Safavi-Hemami H."/>
            <person name="Kaewkong W."/>
            <person name="Bertrand D."/>
            <person name="Gao S."/>
            <person name="Seet Q."/>
            <person name="Wongkham S."/>
            <person name="Teh B.T."/>
            <person name="Wongkham C."/>
            <person name="Intapan P.M."/>
            <person name="Maleewong W."/>
            <person name="Yang X."/>
            <person name="Hu M."/>
            <person name="Wang Z."/>
            <person name="Hofmann A."/>
            <person name="Sternberg P.W."/>
            <person name="Tan P."/>
            <person name="Wang J."/>
            <person name="Gasser R.B."/>
        </authorList>
    </citation>
    <scope>NUCLEOTIDE SEQUENCE [LARGE SCALE GENOMIC DNA]</scope>
</reference>
<evidence type="ECO:0000313" key="2">
    <source>
        <dbReference type="EMBL" id="KER19419.1"/>
    </source>
</evidence>
<evidence type="ECO:0000313" key="3">
    <source>
        <dbReference type="Proteomes" id="UP000054324"/>
    </source>
</evidence>
<dbReference type="OrthoDB" id="10051210at2759"/>
<feature type="region of interest" description="Disordered" evidence="1">
    <location>
        <begin position="1"/>
        <end position="52"/>
    </location>
</feature>
<dbReference type="Proteomes" id="UP000054324">
    <property type="component" value="Unassembled WGS sequence"/>
</dbReference>
<dbReference type="GeneID" id="20325971"/>
<sequence length="304" mass="34474">MLVPTTTGHRARAEHLSRSDPTTTGVAKLRPASAKRDPTTAAGRRGTRSDPFRVHQLSPEFRPRWNLPHHSVVNPKKPGRLRAVFDCAAQSNKESVNDYLYQGPYWTANLTAMVLLFRKERVALSANIEETLMQVRVPENDRGALRFLWWPGSDISLEPVEFQMNSHVFGANYSPFCANFALHQIVELFENDYALIVSEAIRNNFCVHECLLSDPSIDAAKMISTQLTEMFLKPGFHLRKWVTNAPEAIENLFSAKRAESPVTLSGCIPVMLPTPGIRWDTLRDNFCFQYDIPTGHETRRKLQV</sequence>
<protein>
    <submittedName>
        <fullName evidence="2">Uncharacterized protein</fullName>
    </submittedName>
</protein>
<dbReference type="STRING" id="6198.A0A074ZW46"/>
<keyword evidence="3" id="KW-1185">Reference proteome</keyword>
<organism evidence="2 3">
    <name type="scientific">Opisthorchis viverrini</name>
    <name type="common">Southeast Asian liver fluke</name>
    <dbReference type="NCBI Taxonomy" id="6198"/>
    <lineage>
        <taxon>Eukaryota</taxon>
        <taxon>Metazoa</taxon>
        <taxon>Spiralia</taxon>
        <taxon>Lophotrochozoa</taxon>
        <taxon>Platyhelminthes</taxon>
        <taxon>Trematoda</taxon>
        <taxon>Digenea</taxon>
        <taxon>Opisthorchiida</taxon>
        <taxon>Opisthorchiata</taxon>
        <taxon>Opisthorchiidae</taxon>
        <taxon>Opisthorchis</taxon>
    </lineage>
</organism>
<proteinExistence type="predicted"/>
<dbReference type="EMBL" id="KL597215">
    <property type="protein sequence ID" value="KER19419.1"/>
    <property type="molecule type" value="Genomic_DNA"/>
</dbReference>